<evidence type="ECO:0000256" key="4">
    <source>
        <dbReference type="ARBA" id="ARBA00022832"/>
    </source>
</evidence>
<dbReference type="Proteomes" id="UP000321089">
    <property type="component" value="Unassembled WGS sequence"/>
</dbReference>
<dbReference type="AlphaFoldDB" id="A0A0A6Q162"/>
<dbReference type="InterPro" id="IPR006162">
    <property type="entry name" value="Ppantetheine_attach_site"/>
</dbReference>
<dbReference type="Gene3D" id="1.10.1200.10">
    <property type="entry name" value="ACP-like"/>
    <property type="match status" value="1"/>
</dbReference>
<gene>
    <name evidence="7 12" type="primary">acpP</name>
    <name evidence="11" type="synonym">acp</name>
    <name evidence="13" type="ORF">AWN73_03880</name>
    <name evidence="11" type="ORF">CBU02nite_00880</name>
    <name evidence="14" type="ORF">FF104_05570</name>
    <name evidence="12" type="ORF">GND98_001945</name>
</gene>
<dbReference type="HAMAP" id="MF_01217">
    <property type="entry name" value="Acyl_carrier"/>
    <property type="match status" value="1"/>
</dbReference>
<keyword evidence="4 7" id="KW-0276">Fatty acid metabolism</keyword>
<evidence type="ECO:0000256" key="6">
    <source>
        <dbReference type="ARBA" id="ARBA00023160"/>
    </source>
</evidence>
<evidence type="ECO:0000313" key="12">
    <source>
        <dbReference type="EMBL" id="NAS16668.1"/>
    </source>
</evidence>
<dbReference type="SUPFAM" id="SSF47336">
    <property type="entry name" value="ACP-like"/>
    <property type="match status" value="1"/>
</dbReference>
<comment type="similarity">
    <text evidence="7">Belongs to the acyl carrier protein (ACP) family.</text>
</comment>
<dbReference type="GO" id="GO:0016020">
    <property type="term" value="C:membrane"/>
    <property type="evidence" value="ECO:0007669"/>
    <property type="project" value="GOC"/>
</dbReference>
<dbReference type="PANTHER" id="PTHR20863">
    <property type="entry name" value="ACYL CARRIER PROTEIN"/>
    <property type="match status" value="1"/>
</dbReference>
<evidence type="ECO:0000256" key="3">
    <source>
        <dbReference type="ARBA" id="ARBA00022553"/>
    </source>
</evidence>
<evidence type="ECO:0000313" key="13">
    <source>
        <dbReference type="EMBL" id="PPV13685.1"/>
    </source>
</evidence>
<dbReference type="GO" id="GO:0000035">
    <property type="term" value="F:acyl binding"/>
    <property type="evidence" value="ECO:0007669"/>
    <property type="project" value="TreeGrafter"/>
</dbReference>
<accession>A0A0A6Q162</accession>
<dbReference type="Proteomes" id="UP000515243">
    <property type="component" value="Chromosome 1"/>
</dbReference>
<dbReference type="GO" id="GO:0009245">
    <property type="term" value="P:lipid A biosynthetic process"/>
    <property type="evidence" value="ECO:0007669"/>
    <property type="project" value="TreeGrafter"/>
</dbReference>
<dbReference type="InterPro" id="IPR003231">
    <property type="entry name" value="ACP"/>
</dbReference>
<evidence type="ECO:0000313" key="16">
    <source>
        <dbReference type="Proteomes" id="UP000321089"/>
    </source>
</evidence>
<name>A0A0A6Q162_CLOBU</name>
<evidence type="ECO:0000256" key="1">
    <source>
        <dbReference type="ARBA" id="ARBA00022450"/>
    </source>
</evidence>
<evidence type="ECO:0000256" key="5">
    <source>
        <dbReference type="ARBA" id="ARBA00023098"/>
    </source>
</evidence>
<evidence type="ECO:0000256" key="7">
    <source>
        <dbReference type="HAMAP-Rule" id="MF_01217"/>
    </source>
</evidence>
<evidence type="ECO:0000256" key="9">
    <source>
        <dbReference type="RuleBase" id="RU003545"/>
    </source>
</evidence>
<dbReference type="Proteomes" id="UP000474042">
    <property type="component" value="Unassembled WGS sequence"/>
</dbReference>
<evidence type="ECO:0000313" key="18">
    <source>
        <dbReference type="Proteomes" id="UP000515243"/>
    </source>
</evidence>
<reference evidence="11 16" key="3">
    <citation type="submission" date="2019-07" db="EMBL/GenBank/DDBJ databases">
        <title>Whole genome shotgun sequence of Clostridium butyricum NBRC 3858.</title>
        <authorList>
            <person name="Hosoyama A."/>
            <person name="Uohara A."/>
            <person name="Ohji S."/>
            <person name="Ichikawa N."/>
        </authorList>
    </citation>
    <scope>NUCLEOTIDE SEQUENCE [LARGE SCALE GENOMIC DNA]</scope>
    <source>
        <strain evidence="11 16">NBRC 3858</strain>
    </source>
</reference>
<dbReference type="OrthoDB" id="9804551at2"/>
<dbReference type="Proteomes" id="UP000238081">
    <property type="component" value="Unassembled WGS sequence"/>
</dbReference>
<dbReference type="GO" id="GO:0005829">
    <property type="term" value="C:cytosol"/>
    <property type="evidence" value="ECO:0007669"/>
    <property type="project" value="TreeGrafter"/>
</dbReference>
<keyword evidence="5 7" id="KW-0443">Lipid metabolism</keyword>
<dbReference type="PANTHER" id="PTHR20863:SF76">
    <property type="entry name" value="CARRIER DOMAIN-CONTAINING PROTEIN"/>
    <property type="match status" value="1"/>
</dbReference>
<dbReference type="NCBIfam" id="NF002151">
    <property type="entry name" value="PRK00982.1-5"/>
    <property type="match status" value="1"/>
</dbReference>
<dbReference type="GO" id="GO:0000036">
    <property type="term" value="F:acyl carrier activity"/>
    <property type="evidence" value="ECO:0007669"/>
    <property type="project" value="UniProtKB-UniRule"/>
</dbReference>
<evidence type="ECO:0000256" key="8">
    <source>
        <dbReference type="NCBIfam" id="TIGR00517"/>
    </source>
</evidence>
<evidence type="ECO:0000259" key="10">
    <source>
        <dbReference type="PROSITE" id="PS50075"/>
    </source>
</evidence>
<sequence length="76" mass="8586">MFERIQAIIADKLSIDEGSVTMEASFIDDLNADSLDIVELIMALEDELDMEIPDEDVENFKTVGDVVNYVKAHHEE</sequence>
<dbReference type="KEGG" id="cbut:ATN24_07480"/>
<keyword evidence="3 7" id="KW-0597">Phosphoprotein</keyword>
<dbReference type="NCBIfam" id="TIGR00517">
    <property type="entry name" value="acyl_carrier"/>
    <property type="match status" value="1"/>
</dbReference>
<dbReference type="RefSeq" id="WP_002579603.1">
    <property type="nucleotide sequence ID" value="NZ_AP019716.1"/>
</dbReference>
<evidence type="ECO:0000313" key="15">
    <source>
        <dbReference type="Proteomes" id="UP000238081"/>
    </source>
</evidence>
<comment type="function">
    <text evidence="7 9">Carrier of the growing fatty acid chain in fatty acid biosynthesis.</text>
</comment>
<comment type="PTM">
    <text evidence="9">4'-phosphopantetheine is transferred from CoA to a specific serine of apo-ACP by acpS.</text>
</comment>
<dbReference type="EMBL" id="BKBC01000001">
    <property type="protein sequence ID" value="GEQ19582.1"/>
    <property type="molecule type" value="Genomic_DNA"/>
</dbReference>
<comment type="PTM">
    <text evidence="7">4'-phosphopantetheine is transferred from CoA to a specific serine of apo-ACP by AcpS. This modification is essential for activity because fatty acids are bound in thioester linkage to the sulfhydryl of the prosthetic group.</text>
</comment>
<dbReference type="NCBIfam" id="NF002150">
    <property type="entry name" value="PRK00982.1-4"/>
    <property type="match status" value="1"/>
</dbReference>
<feature type="modified residue" description="O-(pantetheine 4'-phosphoryl)serine" evidence="7">
    <location>
        <position position="34"/>
    </location>
</feature>
<evidence type="ECO:0000256" key="2">
    <source>
        <dbReference type="ARBA" id="ARBA00022516"/>
    </source>
</evidence>
<dbReference type="InterPro" id="IPR009081">
    <property type="entry name" value="PP-bd_ACP"/>
</dbReference>
<dbReference type="EMBL" id="CP040626">
    <property type="protein sequence ID" value="QMW90438.1"/>
    <property type="molecule type" value="Genomic_DNA"/>
</dbReference>
<keyword evidence="2 7" id="KW-0444">Lipid biosynthesis</keyword>
<dbReference type="EMBL" id="LRDH01000118">
    <property type="protein sequence ID" value="PPV13685.1"/>
    <property type="molecule type" value="Genomic_DNA"/>
</dbReference>
<protein>
    <recommendedName>
        <fullName evidence="7 8">Acyl carrier protein</fullName>
        <shortName evidence="7">ACP</shortName>
    </recommendedName>
</protein>
<dbReference type="NCBIfam" id="NF002148">
    <property type="entry name" value="PRK00982.1-2"/>
    <property type="match status" value="1"/>
</dbReference>
<evidence type="ECO:0000313" key="11">
    <source>
        <dbReference type="EMBL" id="GEQ19582.1"/>
    </source>
</evidence>
<dbReference type="UniPathway" id="UPA00094"/>
<dbReference type="EMBL" id="WOFV02000003">
    <property type="protein sequence ID" value="NAS16668.1"/>
    <property type="molecule type" value="Genomic_DNA"/>
</dbReference>
<evidence type="ECO:0000313" key="14">
    <source>
        <dbReference type="EMBL" id="QMW90438.1"/>
    </source>
</evidence>
<dbReference type="SMR" id="A0A0A6Q162"/>
<organism evidence="13 15">
    <name type="scientific">Clostridium butyricum</name>
    <dbReference type="NCBI Taxonomy" id="1492"/>
    <lineage>
        <taxon>Bacteria</taxon>
        <taxon>Bacillati</taxon>
        <taxon>Bacillota</taxon>
        <taxon>Clostridia</taxon>
        <taxon>Eubacteriales</taxon>
        <taxon>Clostridiaceae</taxon>
        <taxon>Clostridium</taxon>
    </lineage>
</organism>
<dbReference type="Pfam" id="PF00550">
    <property type="entry name" value="PP-binding"/>
    <property type="match status" value="1"/>
</dbReference>
<reference evidence="12 17" key="4">
    <citation type="submission" date="2020-01" db="EMBL/GenBank/DDBJ databases">
        <title>Genome sequence of a 1,3-propanediol producer, Clostridium butyricum S3.</title>
        <authorList>
            <person name="Zhou J."/>
        </authorList>
    </citation>
    <scope>NUCLEOTIDE SEQUENCE [LARGE SCALE GENOMIC DNA]</scope>
    <source>
        <strain evidence="12 17">S3</strain>
    </source>
</reference>
<reference evidence="13 15" key="1">
    <citation type="submission" date="2016-01" db="EMBL/GenBank/DDBJ databases">
        <title>Characterization of the Clostridium difficile lineages that are prevalent in Hong Kong and China.</title>
        <authorList>
            <person name="Kwok J.S.-L."/>
            <person name="Lam W.-Y."/>
            <person name="Ip M."/>
            <person name="Chan T.-F."/>
            <person name="Hawkey P.M."/>
            <person name="Tsui S.K.-W."/>
        </authorList>
    </citation>
    <scope>NUCLEOTIDE SEQUENCE [LARGE SCALE GENOMIC DNA]</scope>
    <source>
        <strain evidence="13 15">300064</strain>
    </source>
</reference>
<comment type="pathway">
    <text evidence="7 9">Lipid metabolism; fatty acid biosynthesis.</text>
</comment>
<comment type="subcellular location">
    <subcellularLocation>
        <location evidence="7">Cytoplasm</location>
    </subcellularLocation>
</comment>
<proteinExistence type="inferred from homology"/>
<reference evidence="14 18" key="2">
    <citation type="submission" date="2019-05" db="EMBL/GenBank/DDBJ databases">
        <authorList>
            <person name="Schori C."/>
            <person name="Ahrens C."/>
        </authorList>
    </citation>
    <scope>NUCLEOTIDE SEQUENCE [LARGE SCALE GENOMIC DNA]</scope>
    <source>
        <strain evidence="14 18">DSM 10702</strain>
    </source>
</reference>
<dbReference type="InterPro" id="IPR036736">
    <property type="entry name" value="ACP-like_sf"/>
</dbReference>
<dbReference type="GeneID" id="92943612"/>
<keyword evidence="1 7" id="KW-0596">Phosphopantetheine</keyword>
<feature type="domain" description="Carrier" evidence="10">
    <location>
        <begin position="1"/>
        <end position="74"/>
    </location>
</feature>
<evidence type="ECO:0000313" key="17">
    <source>
        <dbReference type="Proteomes" id="UP000474042"/>
    </source>
</evidence>
<keyword evidence="6 7" id="KW-0275">Fatty acid biosynthesis</keyword>
<keyword evidence="7" id="KW-0963">Cytoplasm</keyword>
<dbReference type="PROSITE" id="PS50075">
    <property type="entry name" value="CARRIER"/>
    <property type="match status" value="1"/>
</dbReference>
<dbReference type="PROSITE" id="PS00012">
    <property type="entry name" value="PHOSPHOPANTETHEINE"/>
    <property type="match status" value="1"/>
</dbReference>